<dbReference type="RefSeq" id="WP_013930075.1">
    <property type="nucleotide sequence ID" value="NC_015703.1"/>
</dbReference>
<dbReference type="KEGG" id="rsi:Runsl_4458"/>
<sequence length="292" mass="32593">MTKLLVFGATGHLGKEIVKIAAGQGYDLTVVVRNKRKAETLADSTGQYIVADVTDPGALVDICNGFDAVIAALGKSVSPNDTGKPTFYDIDLRANSVILEEAQKSGVKKFVYVSAFHAEKYLHLDYFRVHHEMAERLKTSGINYSIIKPPALFSGFLDMIDMAKKGQLITLGKGDKRTNPVYEAEVAHECVRSIEDTNVTIEIGGKTIYTRRQLNEIIQREVCPAKTTKMIPLWLFTLLLPMLKLFDKNLYDKFAFFAAVIQEDTIAPPMGQMTFEAYIKLKYNERNGRPTS</sequence>
<organism evidence="2 3">
    <name type="scientific">Runella slithyformis (strain ATCC 29530 / DSM 19594 / LMG 11500 / NCIMB 11436 / LSU 4)</name>
    <dbReference type="NCBI Taxonomy" id="761193"/>
    <lineage>
        <taxon>Bacteria</taxon>
        <taxon>Pseudomonadati</taxon>
        <taxon>Bacteroidota</taxon>
        <taxon>Cytophagia</taxon>
        <taxon>Cytophagales</taxon>
        <taxon>Spirosomataceae</taxon>
        <taxon>Runella</taxon>
    </lineage>
</organism>
<dbReference type="Pfam" id="PF13460">
    <property type="entry name" value="NAD_binding_10"/>
    <property type="match status" value="1"/>
</dbReference>
<dbReference type="InterPro" id="IPR036291">
    <property type="entry name" value="NAD(P)-bd_dom_sf"/>
</dbReference>
<dbReference type="AlphaFoldDB" id="A0A7U3ZP89"/>
<feature type="domain" description="NAD(P)-binding" evidence="1">
    <location>
        <begin position="8"/>
        <end position="196"/>
    </location>
</feature>
<reference evidence="2 3" key="2">
    <citation type="journal article" date="2012" name="Stand. Genomic Sci.">
        <title>Complete genome sequence of the aquatic bacterium Runella slithyformis type strain (LSU 4(T)).</title>
        <authorList>
            <person name="Copeland A."/>
            <person name="Zhang X."/>
            <person name="Misra M."/>
            <person name="Lapidus A."/>
            <person name="Nolan M."/>
            <person name="Lucas S."/>
            <person name="Deshpande S."/>
            <person name="Cheng J.F."/>
            <person name="Tapia R."/>
            <person name="Goodwin L.A."/>
            <person name="Pitluck S."/>
            <person name="Liolios K."/>
            <person name="Pagani I."/>
            <person name="Ivanova N."/>
            <person name="Mikhailova N."/>
            <person name="Pati A."/>
            <person name="Chen A."/>
            <person name="Palaniappan K."/>
            <person name="Land M."/>
            <person name="Hauser L."/>
            <person name="Pan C."/>
            <person name="Jeffries C.D."/>
            <person name="Detter J.C."/>
            <person name="Brambilla E.M."/>
            <person name="Rohde M."/>
            <person name="Djao O.D."/>
            <person name="Goker M."/>
            <person name="Sikorski J."/>
            <person name="Tindall B.J."/>
            <person name="Woyke T."/>
            <person name="Bristow J."/>
            <person name="Eisen J.A."/>
            <person name="Markowitz V."/>
            <person name="Hugenholtz P."/>
            <person name="Kyrpides N.C."/>
            <person name="Klenk H.P."/>
            <person name="Mavromatis K."/>
        </authorList>
    </citation>
    <scope>NUCLEOTIDE SEQUENCE [LARGE SCALE GENOMIC DNA]</scope>
    <source>
        <strain evidence="3">ATCC 29530 / DSM 19594 / LMG 11500 / NCIMB 11436 / LSU 4</strain>
    </source>
</reference>
<dbReference type="PANTHER" id="PTHR12126">
    <property type="entry name" value="NADH-UBIQUINONE OXIDOREDUCTASE 39 KDA SUBUNIT-RELATED"/>
    <property type="match status" value="1"/>
</dbReference>
<gene>
    <name evidence="2" type="ordered locus">Runsl_4458</name>
</gene>
<evidence type="ECO:0000313" key="3">
    <source>
        <dbReference type="Proteomes" id="UP000000493"/>
    </source>
</evidence>
<proteinExistence type="predicted"/>
<dbReference type="EMBL" id="CP002859">
    <property type="protein sequence ID" value="AEI50783.1"/>
    <property type="molecule type" value="Genomic_DNA"/>
</dbReference>
<keyword evidence="3" id="KW-1185">Reference proteome</keyword>
<dbReference type="InterPro" id="IPR051207">
    <property type="entry name" value="ComplexI_NDUFA9_subunit"/>
</dbReference>
<dbReference type="CDD" id="cd05243">
    <property type="entry name" value="SDR_a5"/>
    <property type="match status" value="1"/>
</dbReference>
<dbReference type="Proteomes" id="UP000000493">
    <property type="component" value="Chromosome"/>
</dbReference>
<evidence type="ECO:0000313" key="2">
    <source>
        <dbReference type="EMBL" id="AEI50783.1"/>
    </source>
</evidence>
<reference evidence="3" key="1">
    <citation type="submission" date="2011-06" db="EMBL/GenBank/DDBJ databases">
        <title>The complete genome of chromosome of Runella slithyformis DSM 19594.</title>
        <authorList>
            <consortium name="US DOE Joint Genome Institute (JGI-PGF)"/>
            <person name="Lucas S."/>
            <person name="Han J."/>
            <person name="Lapidus A."/>
            <person name="Bruce D."/>
            <person name="Goodwin L."/>
            <person name="Pitluck S."/>
            <person name="Peters L."/>
            <person name="Kyrpides N."/>
            <person name="Mavromatis K."/>
            <person name="Ivanova N."/>
            <person name="Ovchinnikova G."/>
            <person name="Zhang X."/>
            <person name="Misra M."/>
            <person name="Detter J.C."/>
            <person name="Tapia R."/>
            <person name="Han C."/>
            <person name="Land M."/>
            <person name="Hauser L."/>
            <person name="Markowitz V."/>
            <person name="Cheng J.-F."/>
            <person name="Hugenholtz P."/>
            <person name="Woyke T."/>
            <person name="Wu D."/>
            <person name="Tindall B."/>
            <person name="Faehrich R."/>
            <person name="Brambilla E."/>
            <person name="Klenk H.-P."/>
            <person name="Eisen J.A."/>
        </authorList>
    </citation>
    <scope>NUCLEOTIDE SEQUENCE [LARGE SCALE GENOMIC DNA]</scope>
    <source>
        <strain evidence="3">ATCC 29530 / DSM 19594 / LMG 11500 / NCIMB 11436 / LSU 4</strain>
    </source>
</reference>
<dbReference type="SUPFAM" id="SSF51735">
    <property type="entry name" value="NAD(P)-binding Rossmann-fold domains"/>
    <property type="match status" value="1"/>
</dbReference>
<dbReference type="Gene3D" id="3.40.50.720">
    <property type="entry name" value="NAD(P)-binding Rossmann-like Domain"/>
    <property type="match status" value="1"/>
</dbReference>
<dbReference type="InterPro" id="IPR016040">
    <property type="entry name" value="NAD(P)-bd_dom"/>
</dbReference>
<dbReference type="GO" id="GO:0044877">
    <property type="term" value="F:protein-containing complex binding"/>
    <property type="evidence" value="ECO:0007669"/>
    <property type="project" value="TreeGrafter"/>
</dbReference>
<accession>A0A7U3ZP89</accession>
<name>A0A7U3ZP89_RUNSL</name>
<dbReference type="PANTHER" id="PTHR12126:SF11">
    <property type="entry name" value="NADH DEHYDROGENASE [UBIQUINONE] 1 ALPHA SUBCOMPLEX SUBUNIT 9, MITOCHONDRIAL"/>
    <property type="match status" value="1"/>
</dbReference>
<protein>
    <submittedName>
        <fullName evidence="2">NAD-dependent epimerase/dehydratase</fullName>
    </submittedName>
</protein>
<evidence type="ECO:0000259" key="1">
    <source>
        <dbReference type="Pfam" id="PF13460"/>
    </source>
</evidence>